<protein>
    <submittedName>
        <fullName evidence="1">Uncharacterized protein</fullName>
    </submittedName>
</protein>
<sequence length="71" mass="8295">MQYRLAPSARNICRRRNRNRTPLTRKTGDMRFVSSFLGSTRPPCEPLSHWIKAEQGSRFVCSRLEKTLNTL</sequence>
<name>A0AAV7M7A6_PLEWA</name>
<organism evidence="1 2">
    <name type="scientific">Pleurodeles waltl</name>
    <name type="common">Iberian ribbed newt</name>
    <dbReference type="NCBI Taxonomy" id="8319"/>
    <lineage>
        <taxon>Eukaryota</taxon>
        <taxon>Metazoa</taxon>
        <taxon>Chordata</taxon>
        <taxon>Craniata</taxon>
        <taxon>Vertebrata</taxon>
        <taxon>Euteleostomi</taxon>
        <taxon>Amphibia</taxon>
        <taxon>Batrachia</taxon>
        <taxon>Caudata</taxon>
        <taxon>Salamandroidea</taxon>
        <taxon>Salamandridae</taxon>
        <taxon>Pleurodelinae</taxon>
        <taxon>Pleurodeles</taxon>
    </lineage>
</organism>
<comment type="caution">
    <text evidence="1">The sequence shown here is derived from an EMBL/GenBank/DDBJ whole genome shotgun (WGS) entry which is preliminary data.</text>
</comment>
<dbReference type="AlphaFoldDB" id="A0AAV7M7A6"/>
<gene>
    <name evidence="1" type="ORF">NDU88_004128</name>
</gene>
<keyword evidence="2" id="KW-1185">Reference proteome</keyword>
<dbReference type="EMBL" id="JANPWB010000014">
    <property type="protein sequence ID" value="KAJ1099024.1"/>
    <property type="molecule type" value="Genomic_DNA"/>
</dbReference>
<proteinExistence type="predicted"/>
<accession>A0AAV7M7A6</accession>
<evidence type="ECO:0000313" key="2">
    <source>
        <dbReference type="Proteomes" id="UP001066276"/>
    </source>
</evidence>
<evidence type="ECO:0000313" key="1">
    <source>
        <dbReference type="EMBL" id="KAJ1099024.1"/>
    </source>
</evidence>
<dbReference type="Proteomes" id="UP001066276">
    <property type="component" value="Chromosome 10"/>
</dbReference>
<reference evidence="1" key="1">
    <citation type="journal article" date="2022" name="bioRxiv">
        <title>Sequencing and chromosome-scale assembly of the giantPleurodeles waltlgenome.</title>
        <authorList>
            <person name="Brown T."/>
            <person name="Elewa A."/>
            <person name="Iarovenko S."/>
            <person name="Subramanian E."/>
            <person name="Araus A.J."/>
            <person name="Petzold A."/>
            <person name="Susuki M."/>
            <person name="Suzuki K.-i.T."/>
            <person name="Hayashi T."/>
            <person name="Toyoda A."/>
            <person name="Oliveira C."/>
            <person name="Osipova E."/>
            <person name="Leigh N.D."/>
            <person name="Simon A."/>
            <person name="Yun M.H."/>
        </authorList>
    </citation>
    <scope>NUCLEOTIDE SEQUENCE</scope>
    <source>
        <strain evidence="1">20211129_DDA</strain>
        <tissue evidence="1">Liver</tissue>
    </source>
</reference>